<dbReference type="OrthoDB" id="550577at2759"/>
<evidence type="ECO:0000256" key="15">
    <source>
        <dbReference type="SAM" id="SignalP"/>
    </source>
</evidence>
<sequence>MVSNPILLSTLLFLLLTVKYGVEAQKDPHFTEGRQSIVHLFEWKFNNIADECERFLGPYKYAGVQTSPVTENVLQLTPFRPWSERYTPVSYQFTTRSGNESELASMIQRCNAVGVRIYVDVVLNHMSGRSSCCIGTGGSSFDPATKSYPGVPYTAEDFNGHGDGLECESDSGLIDDYQDVTQARLIFRVDASKYMWVQDLEVIFSRLDNLSTSAGFPENAKPFIVMEVWDLAFAGGTDPVHANEYHHLGRTTEFQYGMFLGDVLRGFTPLKNLWNFGEPWGMYASENVLVFVDNHDNQRYQGFYDTNILTFRNGGLYRMAQGFAQAWPFGLKRVMSSYYWEPDWQDGKDRNNWMGPPHDDDGNTLDVPINNDLTCGGGWICEHRWREIFNMVSFGNVVHGTPVTNWWDNGNNQIAFCRGNKGFVAMNNEQNVPMDEFLMTCLPAGDYCDVISGNVYNGTCSGKTIRVALSGSAEIYIPHTDETRMVAIHVEAKLP</sequence>
<keyword evidence="8" id="KW-0378">Hydrolase</keyword>
<evidence type="ECO:0000256" key="2">
    <source>
        <dbReference type="ARBA" id="ARBA00001913"/>
    </source>
</evidence>
<comment type="subunit">
    <text evidence="5">Monomer.</text>
</comment>
<evidence type="ECO:0000256" key="6">
    <source>
        <dbReference type="ARBA" id="ARBA00012595"/>
    </source>
</evidence>
<keyword evidence="13" id="KW-0326">Glycosidase</keyword>
<dbReference type="SUPFAM" id="SSF51011">
    <property type="entry name" value="Glycosyl hydrolase domain"/>
    <property type="match status" value="1"/>
</dbReference>
<comment type="cofactor">
    <cofactor evidence="3">
        <name>chloride</name>
        <dbReference type="ChEBI" id="CHEBI:17996"/>
    </cofactor>
</comment>
<reference evidence="18 19" key="1">
    <citation type="submission" date="2015-12" db="EMBL/GenBank/DDBJ databases">
        <title>The genome of Folsomia candida.</title>
        <authorList>
            <person name="Faddeeva A."/>
            <person name="Derks M.F."/>
            <person name="Anvar Y."/>
            <person name="Smit S."/>
            <person name="Van Straalen N."/>
            <person name="Roelofs D."/>
        </authorList>
    </citation>
    <scope>NUCLEOTIDE SEQUENCE [LARGE SCALE GENOMIC DNA]</scope>
    <source>
        <strain evidence="18 19">VU population</strain>
        <tissue evidence="18">Whole body</tissue>
    </source>
</reference>
<dbReference type="InterPro" id="IPR031319">
    <property type="entry name" value="A-amylase_C"/>
</dbReference>
<dbReference type="EC" id="3.2.1.1" evidence="6"/>
<evidence type="ECO:0000256" key="10">
    <source>
        <dbReference type="ARBA" id="ARBA00023157"/>
    </source>
</evidence>
<dbReference type="SMART" id="SM00632">
    <property type="entry name" value="Aamy_C"/>
    <property type="match status" value="1"/>
</dbReference>
<dbReference type="SUPFAM" id="SSF51445">
    <property type="entry name" value="(Trans)glycosidases"/>
    <property type="match status" value="1"/>
</dbReference>
<dbReference type="InterPro" id="IPR006048">
    <property type="entry name" value="A-amylase/branching_C"/>
</dbReference>
<comment type="catalytic activity">
    <reaction evidence="1">
        <text>Endohydrolysis of (1-&gt;4)-alpha-D-glucosidic linkages in polysaccharides containing three or more (1-&gt;4)-alpha-linked D-glucose units.</text>
        <dbReference type="EC" id="3.2.1.1"/>
    </reaction>
</comment>
<evidence type="ECO:0000256" key="7">
    <source>
        <dbReference type="ARBA" id="ARBA00022723"/>
    </source>
</evidence>
<proteinExistence type="inferred from homology"/>
<dbReference type="SMART" id="SM00642">
    <property type="entry name" value="Aamy"/>
    <property type="match status" value="1"/>
</dbReference>
<dbReference type="Gene3D" id="3.20.20.80">
    <property type="entry name" value="Glycosidases"/>
    <property type="match status" value="2"/>
</dbReference>
<keyword evidence="11" id="KW-0868">Chloride</keyword>
<protein>
    <recommendedName>
        <fullName evidence="6">alpha-amylase</fullName>
        <ecNumber evidence="6">3.2.1.1</ecNumber>
    </recommendedName>
</protein>
<name>A0A226EUW7_FOLCA</name>
<dbReference type="GO" id="GO:0005975">
    <property type="term" value="P:carbohydrate metabolic process"/>
    <property type="evidence" value="ECO:0007669"/>
    <property type="project" value="InterPro"/>
</dbReference>
<dbReference type="GO" id="GO:0004556">
    <property type="term" value="F:alpha-amylase activity"/>
    <property type="evidence" value="ECO:0007669"/>
    <property type="project" value="UniProtKB-EC"/>
</dbReference>
<dbReference type="OMA" id="HANEYHH"/>
<dbReference type="EMBL" id="LNIX01000002">
    <property type="protein sequence ID" value="OXA60601.1"/>
    <property type="molecule type" value="Genomic_DNA"/>
</dbReference>
<organism evidence="18 19">
    <name type="scientific">Folsomia candida</name>
    <name type="common">Springtail</name>
    <dbReference type="NCBI Taxonomy" id="158441"/>
    <lineage>
        <taxon>Eukaryota</taxon>
        <taxon>Metazoa</taxon>
        <taxon>Ecdysozoa</taxon>
        <taxon>Arthropoda</taxon>
        <taxon>Hexapoda</taxon>
        <taxon>Collembola</taxon>
        <taxon>Entomobryomorpha</taxon>
        <taxon>Isotomoidea</taxon>
        <taxon>Isotomidae</taxon>
        <taxon>Proisotominae</taxon>
        <taxon>Folsomia</taxon>
    </lineage>
</organism>
<evidence type="ECO:0000256" key="12">
    <source>
        <dbReference type="ARBA" id="ARBA00023277"/>
    </source>
</evidence>
<comment type="similarity">
    <text evidence="4 14">Belongs to the glycosyl hydrolase 13 family.</text>
</comment>
<dbReference type="InterPro" id="IPR006046">
    <property type="entry name" value="Alpha_amylase"/>
</dbReference>
<feature type="signal peptide" evidence="15">
    <location>
        <begin position="1"/>
        <end position="24"/>
    </location>
</feature>
<dbReference type="AlphaFoldDB" id="A0A226EUW7"/>
<dbReference type="InterPro" id="IPR006047">
    <property type="entry name" value="GH13_cat_dom"/>
</dbReference>
<keyword evidence="7" id="KW-0479">Metal-binding</keyword>
<dbReference type="PANTHER" id="PTHR43447">
    <property type="entry name" value="ALPHA-AMYLASE"/>
    <property type="match status" value="1"/>
</dbReference>
<evidence type="ECO:0000259" key="17">
    <source>
        <dbReference type="SMART" id="SM00642"/>
    </source>
</evidence>
<evidence type="ECO:0000256" key="4">
    <source>
        <dbReference type="ARBA" id="ARBA00008061"/>
    </source>
</evidence>
<dbReference type="InterPro" id="IPR013780">
    <property type="entry name" value="Glyco_hydro_b"/>
</dbReference>
<evidence type="ECO:0000313" key="19">
    <source>
        <dbReference type="Proteomes" id="UP000198287"/>
    </source>
</evidence>
<dbReference type="InterPro" id="IPR017853">
    <property type="entry name" value="GH"/>
</dbReference>
<evidence type="ECO:0000256" key="13">
    <source>
        <dbReference type="ARBA" id="ARBA00023295"/>
    </source>
</evidence>
<accession>A0A226EUW7</accession>
<evidence type="ECO:0000256" key="11">
    <source>
        <dbReference type="ARBA" id="ARBA00023214"/>
    </source>
</evidence>
<feature type="domain" description="Alpha-amylase C-terminal" evidence="16">
    <location>
        <begin position="404"/>
        <end position="493"/>
    </location>
</feature>
<dbReference type="GO" id="GO:0046872">
    <property type="term" value="F:metal ion binding"/>
    <property type="evidence" value="ECO:0007669"/>
    <property type="project" value="UniProtKB-KW"/>
</dbReference>
<dbReference type="CDD" id="cd11317">
    <property type="entry name" value="AmyAc_bac_euk_AmyA"/>
    <property type="match status" value="1"/>
</dbReference>
<dbReference type="Gene3D" id="2.60.40.1180">
    <property type="entry name" value="Golgi alpha-mannosidase II"/>
    <property type="match status" value="1"/>
</dbReference>
<feature type="domain" description="Glycosyl hydrolase family 13 catalytic" evidence="17">
    <location>
        <begin position="35"/>
        <end position="395"/>
    </location>
</feature>
<evidence type="ECO:0000256" key="5">
    <source>
        <dbReference type="ARBA" id="ARBA00011245"/>
    </source>
</evidence>
<dbReference type="STRING" id="158441.A0A226EUW7"/>
<feature type="chain" id="PRO_5012668996" description="alpha-amylase" evidence="15">
    <location>
        <begin position="25"/>
        <end position="495"/>
    </location>
</feature>
<evidence type="ECO:0000256" key="9">
    <source>
        <dbReference type="ARBA" id="ARBA00022837"/>
    </source>
</evidence>
<keyword evidence="10" id="KW-1015">Disulfide bond</keyword>
<keyword evidence="19" id="KW-1185">Reference proteome</keyword>
<evidence type="ECO:0000313" key="18">
    <source>
        <dbReference type="EMBL" id="OXA60601.1"/>
    </source>
</evidence>
<evidence type="ECO:0000256" key="3">
    <source>
        <dbReference type="ARBA" id="ARBA00001923"/>
    </source>
</evidence>
<keyword evidence="9" id="KW-0106">Calcium</keyword>
<dbReference type="PRINTS" id="PR00110">
    <property type="entry name" value="ALPHAAMYLASE"/>
</dbReference>
<keyword evidence="12" id="KW-0119">Carbohydrate metabolism</keyword>
<dbReference type="Proteomes" id="UP000198287">
    <property type="component" value="Unassembled WGS sequence"/>
</dbReference>
<gene>
    <name evidence="18" type="ORF">Fcan01_04663</name>
</gene>
<evidence type="ECO:0000256" key="8">
    <source>
        <dbReference type="ARBA" id="ARBA00022801"/>
    </source>
</evidence>
<evidence type="ECO:0000256" key="14">
    <source>
        <dbReference type="RuleBase" id="RU003615"/>
    </source>
</evidence>
<comment type="caution">
    <text evidence="18">The sequence shown here is derived from an EMBL/GenBank/DDBJ whole genome shotgun (WGS) entry which is preliminary data.</text>
</comment>
<evidence type="ECO:0000256" key="1">
    <source>
        <dbReference type="ARBA" id="ARBA00000548"/>
    </source>
</evidence>
<evidence type="ECO:0000259" key="16">
    <source>
        <dbReference type="SMART" id="SM00632"/>
    </source>
</evidence>
<keyword evidence="15" id="KW-0732">Signal</keyword>
<comment type="cofactor">
    <cofactor evidence="2">
        <name>Ca(2+)</name>
        <dbReference type="ChEBI" id="CHEBI:29108"/>
    </cofactor>
</comment>
<dbReference type="Pfam" id="PF02806">
    <property type="entry name" value="Alpha-amylase_C"/>
    <property type="match status" value="1"/>
</dbReference>